<dbReference type="InterPro" id="IPR044156">
    <property type="entry name" value="Galectin-like"/>
</dbReference>
<dbReference type="PANTHER" id="PTHR11346">
    <property type="entry name" value="GALECTIN"/>
    <property type="match status" value="1"/>
</dbReference>
<dbReference type="CDD" id="cd00070">
    <property type="entry name" value="GLECT"/>
    <property type="match status" value="1"/>
</dbReference>
<feature type="signal peptide" evidence="3">
    <location>
        <begin position="1"/>
        <end position="16"/>
    </location>
</feature>
<evidence type="ECO:0000256" key="1">
    <source>
        <dbReference type="ARBA" id="ARBA00022734"/>
    </source>
</evidence>
<gene>
    <name evidence="5" type="primary">galec3</name>
</gene>
<organism evidence="5">
    <name type="scientific">Geodia cydonium</name>
    <name type="common">Sponge</name>
    <dbReference type="NCBI Taxonomy" id="6047"/>
    <lineage>
        <taxon>Eukaryota</taxon>
        <taxon>Metazoa</taxon>
        <taxon>Porifera</taxon>
        <taxon>Demospongiae</taxon>
        <taxon>Heteroscleromorpha</taxon>
        <taxon>Tetractinellida</taxon>
        <taxon>Astrophorina</taxon>
        <taxon>Geodiidae</taxon>
        <taxon>Geodia</taxon>
    </lineage>
</organism>
<name>Q967C8_GEOCY</name>
<sequence>MLVFTIIAATLVVAASVSPLDNYHPTEETTQEINYDPYDEDDRYNSAFAQVFGDLKLTVPSLTVGQTIEVLYVNPPTGALSINLVTADDDVALHFNPRYSSTGGYLVLNTLLNGNWQTEVHPTGFPFPANNVKTRVLVSITVQEKDFLLQVNGIDITTFSYRPGLSYDKVRHITCKGLEHAVLEAIGVTYN</sequence>
<dbReference type="InterPro" id="IPR001079">
    <property type="entry name" value="Galectin_CRD"/>
</dbReference>
<dbReference type="SMART" id="SM00276">
    <property type="entry name" value="GLECT"/>
    <property type="match status" value="1"/>
</dbReference>
<feature type="chain" id="PRO_5004321504" description="Galectin" evidence="3">
    <location>
        <begin position="17"/>
        <end position="191"/>
    </location>
</feature>
<dbReference type="InterPro" id="IPR013320">
    <property type="entry name" value="ConA-like_dom_sf"/>
</dbReference>
<dbReference type="SMART" id="SM00908">
    <property type="entry name" value="Gal-bind_lectin"/>
    <property type="match status" value="1"/>
</dbReference>
<proteinExistence type="evidence at transcript level"/>
<feature type="domain" description="Galectin" evidence="4">
    <location>
        <begin position="54"/>
        <end position="189"/>
    </location>
</feature>
<evidence type="ECO:0000256" key="3">
    <source>
        <dbReference type="SAM" id="SignalP"/>
    </source>
</evidence>
<dbReference type="SUPFAM" id="SSF49899">
    <property type="entry name" value="Concanavalin A-like lectins/glucanases"/>
    <property type="match status" value="1"/>
</dbReference>
<accession>Q967C8</accession>
<evidence type="ECO:0000313" key="5">
    <source>
        <dbReference type="EMBL" id="CAC38760.1"/>
    </source>
</evidence>
<dbReference type="PANTHER" id="PTHR11346:SF147">
    <property type="entry name" value="GALECTIN"/>
    <property type="match status" value="1"/>
</dbReference>
<reference evidence="5" key="1">
    <citation type="journal article" name="Comp. Biochem. Physiol.">
        <title>How was Metazoan threshold crossed? The hypothetical Urmetazoa.</title>
        <authorList>
            <person name="Mueller W.E.G."/>
        </authorList>
    </citation>
    <scope>NUCLEOTIDE SEQUENCE</scope>
</reference>
<dbReference type="EMBL" id="AJ400909">
    <property type="protein sequence ID" value="CAC38760.1"/>
    <property type="molecule type" value="mRNA"/>
</dbReference>
<evidence type="ECO:0000259" key="4">
    <source>
        <dbReference type="PROSITE" id="PS51304"/>
    </source>
</evidence>
<dbReference type="PROSITE" id="PS51304">
    <property type="entry name" value="GALECTIN"/>
    <property type="match status" value="1"/>
</dbReference>
<dbReference type="Pfam" id="PF00337">
    <property type="entry name" value="Gal-bind_lectin"/>
    <property type="match status" value="1"/>
</dbReference>
<keyword evidence="1 2" id="KW-0430">Lectin</keyword>
<keyword evidence="3" id="KW-0732">Signal</keyword>
<dbReference type="AlphaFoldDB" id="Q967C8"/>
<dbReference type="Gene3D" id="2.60.120.200">
    <property type="match status" value="1"/>
</dbReference>
<evidence type="ECO:0000256" key="2">
    <source>
        <dbReference type="RuleBase" id="RU102079"/>
    </source>
</evidence>
<dbReference type="GO" id="GO:0030246">
    <property type="term" value="F:carbohydrate binding"/>
    <property type="evidence" value="ECO:0007669"/>
    <property type="project" value="UniProtKB-UniRule"/>
</dbReference>
<protein>
    <recommendedName>
        <fullName evidence="2">Galectin</fullName>
    </recommendedName>
</protein>